<dbReference type="AlphaFoldDB" id="A0A4R8RJT7"/>
<dbReference type="EMBL" id="RYZW01000020">
    <property type="protein sequence ID" value="TDZ66041.1"/>
    <property type="molecule type" value="Genomic_DNA"/>
</dbReference>
<evidence type="ECO:0000313" key="2">
    <source>
        <dbReference type="Proteomes" id="UP000295703"/>
    </source>
</evidence>
<gene>
    <name evidence="1" type="ORF">CTRI78_v003310</name>
</gene>
<accession>A0A4R8RJT7</accession>
<protein>
    <submittedName>
        <fullName evidence="1">Uncharacterized protein</fullName>
    </submittedName>
</protein>
<proteinExistence type="predicted"/>
<organism evidence="1 2">
    <name type="scientific">Colletotrichum trifolii</name>
    <dbReference type="NCBI Taxonomy" id="5466"/>
    <lineage>
        <taxon>Eukaryota</taxon>
        <taxon>Fungi</taxon>
        <taxon>Dikarya</taxon>
        <taxon>Ascomycota</taxon>
        <taxon>Pezizomycotina</taxon>
        <taxon>Sordariomycetes</taxon>
        <taxon>Hypocreomycetidae</taxon>
        <taxon>Glomerellales</taxon>
        <taxon>Glomerellaceae</taxon>
        <taxon>Colletotrichum</taxon>
        <taxon>Colletotrichum orbiculare species complex</taxon>
    </lineage>
</organism>
<dbReference type="Proteomes" id="UP000295703">
    <property type="component" value="Unassembled WGS sequence"/>
</dbReference>
<keyword evidence="2" id="KW-1185">Reference proteome</keyword>
<reference evidence="1 2" key="1">
    <citation type="submission" date="2018-12" db="EMBL/GenBank/DDBJ databases">
        <title>Genome sequence and assembly of Colletotrichum trifolii.</title>
        <authorList>
            <person name="Gan P."/>
            <person name="Shirasu K."/>
        </authorList>
    </citation>
    <scope>NUCLEOTIDE SEQUENCE [LARGE SCALE GENOMIC DNA]</scope>
    <source>
        <strain evidence="1 2">543-2</strain>
    </source>
</reference>
<name>A0A4R8RJT7_COLTR</name>
<sequence>MVSSVFLKMRSSVITLISCSFLREIRKDQHIIDEMEFPTTSLLQDKYQYTDNFFGTCIETRHLASAALSSERSNILCPQTKSAAKCVVETATDGLKIMSGLSDQDVSVCKASITRENENLQRCLDDQTLYSDLIAEVRQFYQQHYVAKYLGPDLDRNEIHEKLIELYGGDENAIQVPLAVGNKKNNNWAHIIAKMNDEVRKAPEEGYNDTSSRRSAMPATGIVERIAELFEEDFDTFVRIVSDLTEETDEYEELDGQACFSELVRHMGSDKKLLEVRLGEPGDRAFREVITRAMDGKLKRLFLRLYAEPARDARWKTASLHDVDVASVKGVAT</sequence>
<comment type="caution">
    <text evidence="1">The sequence shown here is derived from an EMBL/GenBank/DDBJ whole genome shotgun (WGS) entry which is preliminary data.</text>
</comment>
<evidence type="ECO:0000313" key="1">
    <source>
        <dbReference type="EMBL" id="TDZ66041.1"/>
    </source>
</evidence>